<reference evidence="13" key="2">
    <citation type="submission" date="2020-01" db="EMBL/GenBank/DDBJ databases">
        <authorList>
            <person name="Korhonen P.K.K."/>
            <person name="Guangxu M.G."/>
            <person name="Wang T.W."/>
            <person name="Stroehlein A.J.S."/>
            <person name="Young N.D."/>
            <person name="Ang C.-S.A."/>
            <person name="Fernando D.W.F."/>
            <person name="Lu H.L."/>
            <person name="Taylor S.T."/>
            <person name="Ehtesham M.E.M."/>
            <person name="Najaraj S.H.N."/>
            <person name="Harsha G.H.G."/>
            <person name="Madugundu A.M."/>
            <person name="Renuse S.R."/>
            <person name="Holt D.H."/>
            <person name="Pandey A.P."/>
            <person name="Papenfuss A.P."/>
            <person name="Gasser R.B.G."/>
            <person name="Fischer K.F."/>
        </authorList>
    </citation>
    <scope>NUCLEOTIDE SEQUENCE</scope>
    <source>
        <strain evidence="13">SSS_KF_BRIS2020</strain>
    </source>
</reference>
<keyword evidence="3" id="KW-0812">Transmembrane</keyword>
<comment type="function">
    <text evidence="9">Catalyzes the reduction of all-trans-retinal to all-trans-retinol in the presence of NADPH.</text>
</comment>
<dbReference type="CDD" id="cd05339">
    <property type="entry name" value="17beta-HSDXI-like_SDR_c"/>
    <property type="match status" value="1"/>
</dbReference>
<evidence type="ECO:0000256" key="10">
    <source>
        <dbReference type="ARBA" id="ARBA00068717"/>
    </source>
</evidence>
<dbReference type="Pfam" id="PF00106">
    <property type="entry name" value="adh_short"/>
    <property type="match status" value="1"/>
</dbReference>
<sequence>MYLLIVNQCSANLVLAQKISERSNRFGTGAGSGLGRLLSIRFYRLGSKLVLWDINAKALDETVKMIVGEKDLHNHQNGDHQRIWTYAIDLSDRRKIYETAENVRKNVGSVDILVNNAGLVSGKLFMDIPDEKIEATFRVNTLAHFYTIKSFLPGMINRNHGHIVTIASVAGIYGVSYLTDYCASKFANVGMHRSLLMELSQHNLDGIRTTLVMPYFINTGMFAGARPGIFTILNQEEVADRIMQAILTNRQEIVIPEKLGFLISLINLTPNKSLWRIFDFIGGCELMALFRGRQKDL</sequence>
<protein>
    <recommendedName>
        <fullName evidence="10">Short-chain dehydrogenase/reductase 3</fullName>
    </recommendedName>
    <alternativeName>
        <fullName evidence="11">Retinal short-chain dehydrogenase/reductase 1</fullName>
    </alternativeName>
</protein>
<keyword evidence="7" id="KW-0443">Lipid metabolism</keyword>
<dbReference type="FunFam" id="3.40.50.720:FF:000131">
    <property type="entry name" value="Short-chain dehydrogenase/reductase 3"/>
    <property type="match status" value="1"/>
</dbReference>
<keyword evidence="6" id="KW-0560">Oxidoreductase</keyword>
<evidence type="ECO:0000256" key="5">
    <source>
        <dbReference type="ARBA" id="ARBA00022989"/>
    </source>
</evidence>
<dbReference type="PANTHER" id="PTHR24322:SF748">
    <property type="entry name" value="FI23927P1-RELATED"/>
    <property type="match status" value="1"/>
</dbReference>
<dbReference type="Gene3D" id="3.40.50.720">
    <property type="entry name" value="NAD(P)-binding Rossmann-like Domain"/>
    <property type="match status" value="1"/>
</dbReference>
<evidence type="ECO:0000256" key="12">
    <source>
        <dbReference type="RuleBase" id="RU000363"/>
    </source>
</evidence>
<reference evidence="15" key="1">
    <citation type="journal article" date="2020" name="PLoS Negl. Trop. Dis.">
        <title>High-quality nuclear genome for Sarcoptes scabiei-A critical resource for a neglected parasite.</title>
        <authorList>
            <person name="Korhonen P.K."/>
            <person name="Gasser R.B."/>
            <person name="Ma G."/>
            <person name="Wang T."/>
            <person name="Stroehlein A.J."/>
            <person name="Young N.D."/>
            <person name="Ang C.S."/>
            <person name="Fernando D.D."/>
            <person name="Lu H.C."/>
            <person name="Taylor S."/>
            <person name="Reynolds S.L."/>
            <person name="Mofiz E."/>
            <person name="Najaraj S.H."/>
            <person name="Gowda H."/>
            <person name="Madugundu A."/>
            <person name="Renuse S."/>
            <person name="Holt D."/>
            <person name="Pandey A."/>
            <person name="Papenfuss A.T."/>
            <person name="Fischer K."/>
        </authorList>
    </citation>
    <scope>NUCLEOTIDE SEQUENCE [LARGE SCALE GENOMIC DNA]</scope>
</reference>
<dbReference type="EMBL" id="WVUK01000062">
    <property type="protein sequence ID" value="KAF7490747.1"/>
    <property type="molecule type" value="Genomic_DNA"/>
</dbReference>
<dbReference type="InterPro" id="IPR002347">
    <property type="entry name" value="SDR_fam"/>
</dbReference>
<evidence type="ECO:0000313" key="14">
    <source>
        <dbReference type="EnsemblMetazoa" id="KAF7490747.1"/>
    </source>
</evidence>
<evidence type="ECO:0000256" key="9">
    <source>
        <dbReference type="ARBA" id="ARBA00059620"/>
    </source>
</evidence>
<dbReference type="GO" id="GO:0005811">
    <property type="term" value="C:lipid droplet"/>
    <property type="evidence" value="ECO:0007669"/>
    <property type="project" value="TreeGrafter"/>
</dbReference>
<evidence type="ECO:0000256" key="3">
    <source>
        <dbReference type="ARBA" id="ARBA00022692"/>
    </source>
</evidence>
<evidence type="ECO:0000256" key="7">
    <source>
        <dbReference type="ARBA" id="ARBA00023098"/>
    </source>
</evidence>
<dbReference type="AlphaFoldDB" id="A0A834R801"/>
<gene>
    <name evidence="13" type="primary">SSS_107g</name>
    <name evidence="13" type="ORF">SSS_107</name>
</gene>
<proteinExistence type="inferred from homology"/>
<evidence type="ECO:0000256" key="2">
    <source>
        <dbReference type="ARBA" id="ARBA00006484"/>
    </source>
</evidence>
<dbReference type="GO" id="GO:0016020">
    <property type="term" value="C:membrane"/>
    <property type="evidence" value="ECO:0007669"/>
    <property type="project" value="UniProtKB-SubCell"/>
</dbReference>
<evidence type="ECO:0000256" key="11">
    <source>
        <dbReference type="ARBA" id="ARBA00082544"/>
    </source>
</evidence>
<keyword evidence="15" id="KW-1185">Reference proteome</keyword>
<dbReference type="PANTHER" id="PTHR24322">
    <property type="entry name" value="PKSB"/>
    <property type="match status" value="1"/>
</dbReference>
<accession>A0A834R801</accession>
<evidence type="ECO:0000256" key="4">
    <source>
        <dbReference type="ARBA" id="ARBA00022857"/>
    </source>
</evidence>
<comment type="subcellular location">
    <subcellularLocation>
        <location evidence="1">Membrane</location>
        <topology evidence="1">Multi-pass membrane protein</topology>
    </subcellularLocation>
</comment>
<dbReference type="EnsemblMetazoa" id="SSS_107s_mrna">
    <property type="protein sequence ID" value="KAF7490747.1"/>
    <property type="gene ID" value="SSS_107"/>
</dbReference>
<dbReference type="SUPFAM" id="SSF51735">
    <property type="entry name" value="NAD(P)-binding Rossmann-fold domains"/>
    <property type="match status" value="1"/>
</dbReference>
<evidence type="ECO:0000256" key="1">
    <source>
        <dbReference type="ARBA" id="ARBA00004141"/>
    </source>
</evidence>
<evidence type="ECO:0000313" key="15">
    <source>
        <dbReference type="Proteomes" id="UP000070412"/>
    </source>
</evidence>
<dbReference type="GO" id="GO:0052650">
    <property type="term" value="F:all-trans-retinol dehydrogenase (NADP+) activity"/>
    <property type="evidence" value="ECO:0007669"/>
    <property type="project" value="UniProtKB-ARBA"/>
</dbReference>
<comment type="similarity">
    <text evidence="2 12">Belongs to the short-chain dehydrogenases/reductases (SDR) family.</text>
</comment>
<evidence type="ECO:0000313" key="13">
    <source>
        <dbReference type="EMBL" id="KAF7490747.1"/>
    </source>
</evidence>
<evidence type="ECO:0000256" key="8">
    <source>
        <dbReference type="ARBA" id="ARBA00023136"/>
    </source>
</evidence>
<name>A0A834R801_SARSC</name>
<evidence type="ECO:0000256" key="6">
    <source>
        <dbReference type="ARBA" id="ARBA00023002"/>
    </source>
</evidence>
<dbReference type="OrthoDB" id="10253736at2759"/>
<keyword evidence="8" id="KW-0472">Membrane</keyword>
<keyword evidence="5" id="KW-1133">Transmembrane helix</keyword>
<dbReference type="PRINTS" id="PR00080">
    <property type="entry name" value="SDRFAMILY"/>
</dbReference>
<dbReference type="Proteomes" id="UP000070412">
    <property type="component" value="Unassembled WGS sequence"/>
</dbReference>
<organism evidence="13">
    <name type="scientific">Sarcoptes scabiei</name>
    <name type="common">Itch mite</name>
    <name type="synonym">Acarus scabiei</name>
    <dbReference type="NCBI Taxonomy" id="52283"/>
    <lineage>
        <taxon>Eukaryota</taxon>
        <taxon>Metazoa</taxon>
        <taxon>Ecdysozoa</taxon>
        <taxon>Arthropoda</taxon>
        <taxon>Chelicerata</taxon>
        <taxon>Arachnida</taxon>
        <taxon>Acari</taxon>
        <taxon>Acariformes</taxon>
        <taxon>Sarcoptiformes</taxon>
        <taxon>Astigmata</taxon>
        <taxon>Psoroptidia</taxon>
        <taxon>Sarcoptoidea</taxon>
        <taxon>Sarcoptidae</taxon>
        <taxon>Sarcoptinae</taxon>
        <taxon>Sarcoptes</taxon>
    </lineage>
</organism>
<reference evidence="14" key="3">
    <citation type="submission" date="2022-06" db="UniProtKB">
        <authorList>
            <consortium name="EnsemblMetazoa"/>
        </authorList>
    </citation>
    <scope>IDENTIFICATION</scope>
</reference>
<keyword evidence="4" id="KW-0521">NADP</keyword>
<dbReference type="InterPro" id="IPR036291">
    <property type="entry name" value="NAD(P)-bd_dom_sf"/>
</dbReference>
<dbReference type="PRINTS" id="PR00081">
    <property type="entry name" value="GDHRDH"/>
</dbReference>